<evidence type="ECO:0000256" key="6">
    <source>
        <dbReference type="ARBA" id="ARBA00022960"/>
    </source>
</evidence>
<keyword evidence="7 10" id="KW-0573">Peptidoglycan synthesis</keyword>
<keyword evidence="1 10" id="KW-0963">Cytoplasm</keyword>
<dbReference type="GO" id="GO:0005737">
    <property type="term" value="C:cytoplasm"/>
    <property type="evidence" value="ECO:0007669"/>
    <property type="project" value="UniProtKB-SubCell"/>
</dbReference>
<keyword evidence="2 10" id="KW-0436">Ligase</keyword>
<dbReference type="GO" id="GO:0051301">
    <property type="term" value="P:cell division"/>
    <property type="evidence" value="ECO:0007669"/>
    <property type="project" value="UniProtKB-KW"/>
</dbReference>
<dbReference type="SUPFAM" id="SSF53244">
    <property type="entry name" value="MurD-like peptide ligases, peptide-binding domain"/>
    <property type="match status" value="1"/>
</dbReference>
<evidence type="ECO:0000313" key="15">
    <source>
        <dbReference type="Proteomes" id="UP000824074"/>
    </source>
</evidence>
<proteinExistence type="inferred from homology"/>
<dbReference type="GO" id="GO:0005524">
    <property type="term" value="F:ATP binding"/>
    <property type="evidence" value="ECO:0007669"/>
    <property type="project" value="UniProtKB-UniRule"/>
</dbReference>
<evidence type="ECO:0000256" key="10">
    <source>
        <dbReference type="HAMAP-Rule" id="MF_02019"/>
    </source>
</evidence>
<keyword evidence="8 10" id="KW-0131">Cell cycle</keyword>
<dbReference type="PANTHER" id="PTHR43024">
    <property type="entry name" value="UDP-N-ACETYLMURAMOYL-TRIPEPTIDE--D-ALANYL-D-ALANINE LIGASE"/>
    <property type="match status" value="1"/>
</dbReference>
<evidence type="ECO:0000259" key="12">
    <source>
        <dbReference type="Pfam" id="PF02875"/>
    </source>
</evidence>
<dbReference type="HAMAP" id="MF_02019">
    <property type="entry name" value="MurF"/>
    <property type="match status" value="1"/>
</dbReference>
<accession>A0A9D1INH7</accession>
<dbReference type="InterPro" id="IPR005863">
    <property type="entry name" value="UDP-N-AcMur_synth"/>
</dbReference>
<dbReference type="InterPro" id="IPR035911">
    <property type="entry name" value="MurE/MurF_N"/>
</dbReference>
<reference evidence="14" key="2">
    <citation type="journal article" date="2021" name="PeerJ">
        <title>Extensive microbial diversity within the chicken gut microbiome revealed by metagenomics and culture.</title>
        <authorList>
            <person name="Gilroy R."/>
            <person name="Ravi A."/>
            <person name="Getino M."/>
            <person name="Pursley I."/>
            <person name="Horton D.L."/>
            <person name="Alikhan N.F."/>
            <person name="Baker D."/>
            <person name="Gharbi K."/>
            <person name="Hall N."/>
            <person name="Watson M."/>
            <person name="Adriaenssens E.M."/>
            <person name="Foster-Nyarko E."/>
            <person name="Jarju S."/>
            <person name="Secka A."/>
            <person name="Antonio M."/>
            <person name="Oren A."/>
            <person name="Chaudhuri R.R."/>
            <person name="La Ragione R."/>
            <person name="Hildebrand F."/>
            <person name="Pallen M.J."/>
        </authorList>
    </citation>
    <scope>NUCLEOTIDE SEQUENCE</scope>
    <source>
        <strain evidence="14">CHK193-30670</strain>
    </source>
</reference>
<dbReference type="InterPro" id="IPR036615">
    <property type="entry name" value="Mur_ligase_C_dom_sf"/>
</dbReference>
<dbReference type="GO" id="GO:0009252">
    <property type="term" value="P:peptidoglycan biosynthetic process"/>
    <property type="evidence" value="ECO:0007669"/>
    <property type="project" value="UniProtKB-UniRule"/>
</dbReference>
<dbReference type="PANTHER" id="PTHR43024:SF1">
    <property type="entry name" value="UDP-N-ACETYLMURAMOYL-TRIPEPTIDE--D-ALANYL-D-ALANINE LIGASE"/>
    <property type="match status" value="1"/>
</dbReference>
<evidence type="ECO:0000256" key="3">
    <source>
        <dbReference type="ARBA" id="ARBA00022618"/>
    </source>
</evidence>
<evidence type="ECO:0000256" key="1">
    <source>
        <dbReference type="ARBA" id="ARBA00022490"/>
    </source>
</evidence>
<dbReference type="GO" id="GO:0071555">
    <property type="term" value="P:cell wall organization"/>
    <property type="evidence" value="ECO:0007669"/>
    <property type="project" value="UniProtKB-KW"/>
</dbReference>
<dbReference type="Proteomes" id="UP000824074">
    <property type="component" value="Unassembled WGS sequence"/>
</dbReference>
<dbReference type="SUPFAM" id="SSF63418">
    <property type="entry name" value="MurE/MurF N-terminal domain"/>
    <property type="match status" value="1"/>
</dbReference>
<feature type="domain" description="Mur ligase C-terminal" evidence="12">
    <location>
        <begin position="316"/>
        <end position="437"/>
    </location>
</feature>
<name>A0A9D1INH7_9FIRM</name>
<dbReference type="SUPFAM" id="SSF53623">
    <property type="entry name" value="MurD-like peptide ligases, catalytic domain"/>
    <property type="match status" value="1"/>
</dbReference>
<comment type="catalytic activity">
    <reaction evidence="10 11">
        <text>D-alanyl-D-alanine + UDP-N-acetyl-alpha-D-muramoyl-L-alanyl-gamma-D-glutamyl-meso-2,6-diaminopimelate + ATP = UDP-N-acetyl-alpha-D-muramoyl-L-alanyl-gamma-D-glutamyl-meso-2,6-diaminopimeloyl-D-alanyl-D-alanine + ADP + phosphate + H(+)</text>
        <dbReference type="Rhea" id="RHEA:28374"/>
        <dbReference type="ChEBI" id="CHEBI:15378"/>
        <dbReference type="ChEBI" id="CHEBI:30616"/>
        <dbReference type="ChEBI" id="CHEBI:43474"/>
        <dbReference type="ChEBI" id="CHEBI:57822"/>
        <dbReference type="ChEBI" id="CHEBI:61386"/>
        <dbReference type="ChEBI" id="CHEBI:83905"/>
        <dbReference type="ChEBI" id="CHEBI:456216"/>
        <dbReference type="EC" id="6.3.2.10"/>
    </reaction>
</comment>
<feature type="binding site" evidence="10">
    <location>
        <begin position="115"/>
        <end position="121"/>
    </location>
    <ligand>
        <name>ATP</name>
        <dbReference type="ChEBI" id="CHEBI:30616"/>
    </ligand>
</feature>
<dbReference type="Pfam" id="PF02875">
    <property type="entry name" value="Mur_ligase_C"/>
    <property type="match status" value="1"/>
</dbReference>
<comment type="pathway">
    <text evidence="10 11">Cell wall biogenesis; peptidoglycan biosynthesis.</text>
</comment>
<comment type="caution">
    <text evidence="14">The sequence shown here is derived from an EMBL/GenBank/DDBJ whole genome shotgun (WGS) entry which is preliminary data.</text>
</comment>
<dbReference type="InterPro" id="IPR004101">
    <property type="entry name" value="Mur_ligase_C"/>
</dbReference>
<evidence type="ECO:0000313" key="14">
    <source>
        <dbReference type="EMBL" id="HIU40170.1"/>
    </source>
</evidence>
<dbReference type="GO" id="GO:0047480">
    <property type="term" value="F:UDP-N-acetylmuramoyl-tripeptide-D-alanyl-D-alanine ligase activity"/>
    <property type="evidence" value="ECO:0007669"/>
    <property type="project" value="UniProtKB-UniRule"/>
</dbReference>
<comment type="subcellular location">
    <subcellularLocation>
        <location evidence="10 11">Cytoplasm</location>
    </subcellularLocation>
</comment>
<dbReference type="Gene3D" id="3.90.190.20">
    <property type="entry name" value="Mur ligase, C-terminal domain"/>
    <property type="match status" value="1"/>
</dbReference>
<dbReference type="NCBIfam" id="TIGR01143">
    <property type="entry name" value="murF"/>
    <property type="match status" value="1"/>
</dbReference>
<reference evidence="14" key="1">
    <citation type="submission" date="2020-10" db="EMBL/GenBank/DDBJ databases">
        <authorList>
            <person name="Gilroy R."/>
        </authorList>
    </citation>
    <scope>NUCLEOTIDE SEQUENCE</scope>
    <source>
        <strain evidence="14">CHK193-30670</strain>
    </source>
</reference>
<dbReference type="Gene3D" id="3.40.1190.10">
    <property type="entry name" value="Mur-like, catalytic domain"/>
    <property type="match status" value="1"/>
</dbReference>
<keyword evidence="4 10" id="KW-0547">Nucleotide-binding</keyword>
<dbReference type="EMBL" id="DVMT01000027">
    <property type="protein sequence ID" value="HIU40170.1"/>
    <property type="molecule type" value="Genomic_DNA"/>
</dbReference>
<dbReference type="GO" id="GO:0008360">
    <property type="term" value="P:regulation of cell shape"/>
    <property type="evidence" value="ECO:0007669"/>
    <property type="project" value="UniProtKB-KW"/>
</dbReference>
<protein>
    <recommendedName>
        <fullName evidence="10 11">UDP-N-acetylmuramoyl-tripeptide--D-alanyl-D-alanine ligase</fullName>
        <ecNumber evidence="10 11">6.3.2.10</ecNumber>
    </recommendedName>
    <alternativeName>
        <fullName evidence="10">D-alanyl-D-alanine-adding enzyme</fullName>
    </alternativeName>
</protein>
<evidence type="ECO:0000256" key="2">
    <source>
        <dbReference type="ARBA" id="ARBA00022598"/>
    </source>
</evidence>
<sequence length="455" mass="50962">MVKITVKDVLENCDAKLLIGDKDKEIKEGFINSKEVVPGGCFFGIKGSNTDGSLYYKEAFKNGADICVLSKLKDLDLKGYDDKTVLISNDVKKCLQDIAAYKRSLFKGCVIAVTGSVGKTSTKEMIANVLKHKYKVLKTIGNQNSQIGLPITILRLTNEDVMVLEMGMSSLGHIHNLSVIAKPDIALITNIHENHIESLENKENILKAKMEIIDGMDSGYLIVNNDDDYLSKIEENIKDGVKLLTFGIDNLSNVMPCNIKDDFITTFDIADIKDFKVNFGTTFIYNALPAFLIGKMLGLSRGMIKDGINTFITKNHRLEEVNINNNVTLIDDTYNASFDSMKLAIGYLNKFNKRKILVLADVLELGKESKIIHKKIGKELSKTNIDYLITIGKYSKIIAKEAKKSGFNVKHFKREEKSRSYLKKLIKKDDVILIKGSHGMNLINLVNYLKEELTL</sequence>
<keyword evidence="9 10" id="KW-0961">Cell wall biogenesis/degradation</keyword>
<dbReference type="Gene3D" id="3.40.1390.10">
    <property type="entry name" value="MurE/MurF, N-terminal domain"/>
    <property type="match status" value="1"/>
</dbReference>
<evidence type="ECO:0000256" key="7">
    <source>
        <dbReference type="ARBA" id="ARBA00022984"/>
    </source>
</evidence>
<evidence type="ECO:0000256" key="9">
    <source>
        <dbReference type="ARBA" id="ARBA00023316"/>
    </source>
</evidence>
<keyword evidence="3 10" id="KW-0132">Cell division</keyword>
<gene>
    <name evidence="10" type="primary">murF</name>
    <name evidence="14" type="ORF">IAB68_02570</name>
</gene>
<evidence type="ECO:0000259" key="13">
    <source>
        <dbReference type="Pfam" id="PF08245"/>
    </source>
</evidence>
<keyword evidence="5 10" id="KW-0067">ATP-binding</keyword>
<comment type="similarity">
    <text evidence="10">Belongs to the MurCDEF family. MurF subfamily.</text>
</comment>
<dbReference type="InterPro" id="IPR036565">
    <property type="entry name" value="Mur-like_cat_sf"/>
</dbReference>
<keyword evidence="6 10" id="KW-0133">Cell shape</keyword>
<evidence type="ECO:0000256" key="11">
    <source>
        <dbReference type="RuleBase" id="RU004136"/>
    </source>
</evidence>
<feature type="domain" description="Mur ligase central" evidence="13">
    <location>
        <begin position="113"/>
        <end position="292"/>
    </location>
</feature>
<dbReference type="Pfam" id="PF08245">
    <property type="entry name" value="Mur_ligase_M"/>
    <property type="match status" value="1"/>
</dbReference>
<dbReference type="InterPro" id="IPR013221">
    <property type="entry name" value="Mur_ligase_cen"/>
</dbReference>
<dbReference type="InterPro" id="IPR051046">
    <property type="entry name" value="MurCDEF_CellWall_CoF430Synth"/>
</dbReference>
<comment type="function">
    <text evidence="10 11">Involved in cell wall formation. Catalyzes the final step in the synthesis of UDP-N-acetylmuramoyl-pentapeptide, the precursor of murein.</text>
</comment>
<evidence type="ECO:0000256" key="8">
    <source>
        <dbReference type="ARBA" id="ARBA00023306"/>
    </source>
</evidence>
<evidence type="ECO:0000256" key="5">
    <source>
        <dbReference type="ARBA" id="ARBA00022840"/>
    </source>
</evidence>
<evidence type="ECO:0000256" key="4">
    <source>
        <dbReference type="ARBA" id="ARBA00022741"/>
    </source>
</evidence>
<dbReference type="AlphaFoldDB" id="A0A9D1INH7"/>
<organism evidence="14 15">
    <name type="scientific">Candidatus Aphodocola excrementigallinarum</name>
    <dbReference type="NCBI Taxonomy" id="2840670"/>
    <lineage>
        <taxon>Bacteria</taxon>
        <taxon>Bacillati</taxon>
        <taxon>Bacillota</taxon>
        <taxon>Bacilli</taxon>
        <taxon>Candidatus Aphodocola</taxon>
    </lineage>
</organism>
<dbReference type="EC" id="6.3.2.10" evidence="10 11"/>